<reference evidence="6" key="1">
    <citation type="journal article" date="2014" name="Nat. Commun.">
        <title>The emerging biofuel crop Camelina sativa retains a highly undifferentiated hexaploid genome structure.</title>
        <authorList>
            <person name="Kagale S."/>
            <person name="Koh C."/>
            <person name="Nixon J."/>
            <person name="Bollina V."/>
            <person name="Clarke W.E."/>
            <person name="Tuteja R."/>
            <person name="Spillane C."/>
            <person name="Robinson S.J."/>
            <person name="Links M.G."/>
            <person name="Clarke C."/>
            <person name="Higgins E.E."/>
            <person name="Huebert T."/>
            <person name="Sharpe A.G."/>
            <person name="Parkin I.A."/>
        </authorList>
    </citation>
    <scope>NUCLEOTIDE SEQUENCE [LARGE SCALE GENOMIC DNA]</scope>
    <source>
        <strain evidence="6">cv. DH55</strain>
    </source>
</reference>
<dbReference type="Proteomes" id="UP000694864">
    <property type="component" value="Chromosome 7"/>
</dbReference>
<dbReference type="InterPro" id="IPR002547">
    <property type="entry name" value="tRNA-bd_dom"/>
</dbReference>
<evidence type="ECO:0000256" key="4">
    <source>
        <dbReference type="SAM" id="MobiDB-lite"/>
    </source>
</evidence>
<reference evidence="7" key="2">
    <citation type="submission" date="2025-08" db="UniProtKB">
        <authorList>
            <consortium name="RefSeq"/>
        </authorList>
    </citation>
    <scope>IDENTIFICATION</scope>
    <source>
        <tissue evidence="7">Leaf</tissue>
    </source>
</reference>
<dbReference type="PANTHER" id="PTHR11586:SF47">
    <property type="entry name" value="NUCLEIC ACID-BINDING, OB-FOLD-LIKE PROTEIN"/>
    <property type="match status" value="1"/>
</dbReference>
<dbReference type="GeneID" id="104699918"/>
<evidence type="ECO:0000256" key="3">
    <source>
        <dbReference type="PROSITE-ProRule" id="PRU00209"/>
    </source>
</evidence>
<gene>
    <name evidence="7" type="primary">LOC104699918</name>
</gene>
<dbReference type="InterPro" id="IPR051270">
    <property type="entry name" value="Tyrosine-tRNA_ligase_regulator"/>
</dbReference>
<dbReference type="InterPro" id="IPR012340">
    <property type="entry name" value="NA-bd_OB-fold"/>
</dbReference>
<evidence type="ECO:0000313" key="7">
    <source>
        <dbReference type="RefSeq" id="XP_010413615.1"/>
    </source>
</evidence>
<feature type="region of interest" description="Disordered" evidence="4">
    <location>
        <begin position="96"/>
        <end position="117"/>
    </location>
</feature>
<sequence>MVKKRERETTEEIDLELTKSMAATIAAFSGGLKMKAGVLAVQISSLPLRRPNLIASFSSKKVAAISSSVRVSGVYHQRSQSSWSRLATFCTVAPDAGTTVSSDESEKKSESQKEEESVKETANLLDIKVGRIVKAWQHEEADSLYVEEVDVGEAEPRIICSGLVKYVPLDLLQGASVVVLANLKPRNMRGVKSCGMLLAASDSAHENVELLVPPEGSVPGDRVWFGNEDDLEQLPEPAPPNKVQKKKMWESVQPLLKTDASGVSMLKDEHLMMRTSSGLVTSKSLRNANIS</sequence>
<dbReference type="PROSITE" id="PS50886">
    <property type="entry name" value="TRBD"/>
    <property type="match status" value="1"/>
</dbReference>
<dbReference type="Pfam" id="PF01588">
    <property type="entry name" value="tRNA_bind"/>
    <property type="match status" value="1"/>
</dbReference>
<proteinExistence type="predicted"/>
<evidence type="ECO:0000256" key="1">
    <source>
        <dbReference type="ARBA" id="ARBA00022555"/>
    </source>
</evidence>
<accession>A0ABM0SN12</accession>
<dbReference type="Gene3D" id="2.40.50.140">
    <property type="entry name" value="Nucleic acid-binding proteins"/>
    <property type="match status" value="1"/>
</dbReference>
<feature type="domain" description="TRNA-binding" evidence="5">
    <location>
        <begin position="121"/>
        <end position="224"/>
    </location>
</feature>
<evidence type="ECO:0000256" key="2">
    <source>
        <dbReference type="ARBA" id="ARBA00022884"/>
    </source>
</evidence>
<name>A0ABM0SN12_CAMSA</name>
<dbReference type="CDD" id="cd02799">
    <property type="entry name" value="tRNA_bind_EMAP-II_like"/>
    <property type="match status" value="1"/>
</dbReference>
<keyword evidence="2 3" id="KW-0694">RNA-binding</keyword>
<dbReference type="PANTHER" id="PTHR11586">
    <property type="entry name" value="TRNA-AMINOACYLATION COFACTOR ARC1 FAMILY MEMBER"/>
    <property type="match status" value="1"/>
</dbReference>
<protein>
    <submittedName>
        <fullName evidence="7">Aminoacyl tRNA synthase complex-interacting multifunctional protein 1</fullName>
    </submittedName>
</protein>
<evidence type="ECO:0000313" key="6">
    <source>
        <dbReference type="Proteomes" id="UP000694864"/>
    </source>
</evidence>
<organism evidence="6 7">
    <name type="scientific">Camelina sativa</name>
    <name type="common">False flax</name>
    <name type="synonym">Myagrum sativum</name>
    <dbReference type="NCBI Taxonomy" id="90675"/>
    <lineage>
        <taxon>Eukaryota</taxon>
        <taxon>Viridiplantae</taxon>
        <taxon>Streptophyta</taxon>
        <taxon>Embryophyta</taxon>
        <taxon>Tracheophyta</taxon>
        <taxon>Spermatophyta</taxon>
        <taxon>Magnoliopsida</taxon>
        <taxon>eudicotyledons</taxon>
        <taxon>Gunneridae</taxon>
        <taxon>Pentapetalae</taxon>
        <taxon>rosids</taxon>
        <taxon>malvids</taxon>
        <taxon>Brassicales</taxon>
        <taxon>Brassicaceae</taxon>
        <taxon>Camelineae</taxon>
        <taxon>Camelina</taxon>
    </lineage>
</organism>
<keyword evidence="1 3" id="KW-0820">tRNA-binding</keyword>
<keyword evidence="6" id="KW-1185">Reference proteome</keyword>
<evidence type="ECO:0000259" key="5">
    <source>
        <dbReference type="PROSITE" id="PS50886"/>
    </source>
</evidence>
<dbReference type="SUPFAM" id="SSF50249">
    <property type="entry name" value="Nucleic acid-binding proteins"/>
    <property type="match status" value="1"/>
</dbReference>
<feature type="compositionally biased region" description="Basic and acidic residues" evidence="4">
    <location>
        <begin position="104"/>
        <end position="117"/>
    </location>
</feature>
<dbReference type="RefSeq" id="XP_010413615.1">
    <property type="nucleotide sequence ID" value="XM_010415313.2"/>
</dbReference>